<organism evidence="1 2">
    <name type="scientific">Campylobacter fetus subsp. testudinum</name>
    <dbReference type="NCBI Taxonomy" id="1507806"/>
    <lineage>
        <taxon>Bacteria</taxon>
        <taxon>Pseudomonadati</taxon>
        <taxon>Campylobacterota</taxon>
        <taxon>Epsilonproteobacteria</taxon>
        <taxon>Campylobacterales</taxon>
        <taxon>Campylobacteraceae</taxon>
        <taxon>Campylobacter</taxon>
    </lineage>
</organism>
<name>A0AAX0HAB5_CAMFE</name>
<dbReference type="AlphaFoldDB" id="A0AAX0HAB5"/>
<dbReference type="Pfam" id="PF07450">
    <property type="entry name" value="HycH"/>
    <property type="match status" value="1"/>
</dbReference>
<dbReference type="Proteomes" id="UP000093100">
    <property type="component" value="Unassembled WGS sequence"/>
</dbReference>
<comment type="caution">
    <text evidence="1">The sequence shown here is derived from an EMBL/GenBank/DDBJ whole genome shotgun (WGS) entry which is preliminary data.</text>
</comment>
<sequence length="113" mass="13151">MIQVWKLTKRHVDENDELPQIYKQIVTFSTCIGHGVGTIDFNEKIAEFDDEQWNKMLDSDDEYVKFKLGNINKYFEVEILPAHAKVLKDKLPSSKFRDILSGLDEGYIVLKKS</sequence>
<reference evidence="1 2" key="1">
    <citation type="journal article" date="2016" name="Genome Biol. Evol.">
        <title>Comparative Genomics of Campylobacter fetus from Reptiles and Mammals Reveals Divergent Evolution in Host-Associated Lineages.</title>
        <authorList>
            <person name="Gilbert M.J."/>
            <person name="Miller W.G."/>
            <person name="Yee E."/>
            <person name="Zomer A.L."/>
            <person name="van der Graaf-van Bloois L."/>
            <person name="Fitzgerald C."/>
            <person name="Forbes K.J."/>
            <person name="Meric G."/>
            <person name="Sheppard S.K."/>
            <person name="Wagenaar J.A."/>
            <person name="Duim B."/>
        </authorList>
    </citation>
    <scope>NUCLEOTIDE SEQUENCE [LARGE SCALE GENOMIC DNA]</scope>
    <source>
        <strain evidence="1 2">12S02225-3</strain>
    </source>
</reference>
<proteinExistence type="predicted"/>
<dbReference type="EMBL" id="LFLK01000006">
    <property type="protein sequence ID" value="OCR90401.1"/>
    <property type="molecule type" value="Genomic_DNA"/>
</dbReference>
<protein>
    <recommendedName>
        <fullName evidence="3">Formate hydrogenlyase family maturation protein</fullName>
    </recommendedName>
</protein>
<dbReference type="InterPro" id="IPR010005">
    <property type="entry name" value="Formate_DH_maturation_HycH"/>
</dbReference>
<gene>
    <name evidence="1" type="ORF">CFT12S02225_06675</name>
</gene>
<evidence type="ECO:0008006" key="3">
    <source>
        <dbReference type="Google" id="ProtNLM"/>
    </source>
</evidence>
<evidence type="ECO:0000313" key="2">
    <source>
        <dbReference type="Proteomes" id="UP000093100"/>
    </source>
</evidence>
<evidence type="ECO:0000313" key="1">
    <source>
        <dbReference type="EMBL" id="OCR90401.1"/>
    </source>
</evidence>
<dbReference type="RefSeq" id="WP_023384101.1">
    <property type="nucleotide sequence ID" value="NZ_CP027287.1"/>
</dbReference>
<accession>A0AAX0HAB5</accession>